<dbReference type="RefSeq" id="WP_149785669.1">
    <property type="nucleotide sequence ID" value="NZ_BAAADP010000003.1"/>
</dbReference>
<dbReference type="SUPFAM" id="SSF46785">
    <property type="entry name" value="Winged helix' DNA-binding domain"/>
    <property type="match status" value="1"/>
</dbReference>
<dbReference type="AlphaFoldDB" id="A0A1I3CU13"/>
<dbReference type="Proteomes" id="UP000323537">
    <property type="component" value="Unassembled WGS sequence"/>
</dbReference>
<dbReference type="Pfam" id="PF12840">
    <property type="entry name" value="HTH_20"/>
    <property type="match status" value="1"/>
</dbReference>
<sequence>MKRDTSRVGGPTTLTEADDDLDTAFDALSDPDCRRILAAVDEPMTTSEIADDCDIALSTAYRKVERLSETPLLTEGVRFDPSGDHAAEYSRGVTDATVELTDAGVRLTMESEELGASLAAFDTPGVSAD</sequence>
<dbReference type="OrthoDB" id="311452at2157"/>
<accession>A0A1I3CU13</accession>
<evidence type="ECO:0000313" key="2">
    <source>
        <dbReference type="Proteomes" id="UP000323537"/>
    </source>
</evidence>
<evidence type="ECO:0000313" key="1">
    <source>
        <dbReference type="EMBL" id="SFH78022.1"/>
    </source>
</evidence>
<name>A0A1I3CU13_9EURY</name>
<keyword evidence="2" id="KW-1185">Reference proteome</keyword>
<dbReference type="InterPro" id="IPR036390">
    <property type="entry name" value="WH_DNA-bd_sf"/>
</dbReference>
<dbReference type="Gene3D" id="1.10.10.10">
    <property type="entry name" value="Winged helix-like DNA-binding domain superfamily/Winged helix DNA-binding domain"/>
    <property type="match status" value="1"/>
</dbReference>
<gene>
    <name evidence="1" type="ORF">SAMN04488066_1303</name>
</gene>
<organism evidence="1 2">
    <name type="scientific">Halorubrum aquaticum</name>
    <dbReference type="NCBI Taxonomy" id="387340"/>
    <lineage>
        <taxon>Archaea</taxon>
        <taxon>Methanobacteriati</taxon>
        <taxon>Methanobacteriota</taxon>
        <taxon>Stenosarchaea group</taxon>
        <taxon>Halobacteria</taxon>
        <taxon>Halobacteriales</taxon>
        <taxon>Haloferacaceae</taxon>
        <taxon>Halorubrum</taxon>
    </lineage>
</organism>
<dbReference type="InterPro" id="IPR036388">
    <property type="entry name" value="WH-like_DNA-bd_sf"/>
</dbReference>
<protein>
    <submittedName>
        <fullName evidence="1">Helix-turn-helix domain-containing protein</fullName>
    </submittedName>
</protein>
<proteinExistence type="predicted"/>
<dbReference type="EMBL" id="FOPZ01000030">
    <property type="protein sequence ID" value="SFH78022.1"/>
    <property type="molecule type" value="Genomic_DNA"/>
</dbReference>
<reference evidence="1 2" key="1">
    <citation type="submission" date="2016-10" db="EMBL/GenBank/DDBJ databases">
        <authorList>
            <person name="Varghese N."/>
            <person name="Submissions S."/>
        </authorList>
    </citation>
    <scope>NUCLEOTIDE SEQUENCE [LARGE SCALE GENOMIC DNA]</scope>
    <source>
        <strain evidence="1 2">CGMCC 1.6377</strain>
    </source>
</reference>